<keyword evidence="2" id="KW-0732">Signal</keyword>
<dbReference type="InterPro" id="IPR008979">
    <property type="entry name" value="Galactose-bd-like_sf"/>
</dbReference>
<comment type="caution">
    <text evidence="4">The sequence shown here is derived from an EMBL/GenBank/DDBJ whole genome shotgun (WGS) entry which is preliminary data.</text>
</comment>
<dbReference type="InterPro" id="IPR054470">
    <property type="entry name" value="FIMAH_dom"/>
</dbReference>
<dbReference type="Pfam" id="PF00754">
    <property type="entry name" value="F5_F8_type_C"/>
    <property type="match status" value="1"/>
</dbReference>
<dbReference type="PROSITE" id="PS50022">
    <property type="entry name" value="FA58C_3"/>
    <property type="match status" value="1"/>
</dbReference>
<protein>
    <recommendedName>
        <fullName evidence="3">F5/8 type C domain-containing protein</fullName>
    </recommendedName>
</protein>
<name>A0A919YK99_9BACL</name>
<feature type="compositionally biased region" description="Polar residues" evidence="1">
    <location>
        <begin position="91"/>
        <end position="102"/>
    </location>
</feature>
<feature type="chain" id="PRO_5036793426" description="F5/8 type C domain-containing protein" evidence="2">
    <location>
        <begin position="27"/>
        <end position="1033"/>
    </location>
</feature>
<proteinExistence type="predicted"/>
<evidence type="ECO:0000313" key="4">
    <source>
        <dbReference type="EMBL" id="GIO50885.1"/>
    </source>
</evidence>
<dbReference type="InterPro" id="IPR032329">
    <property type="entry name" value="DUF4855"/>
</dbReference>
<feature type="region of interest" description="Disordered" evidence="1">
    <location>
        <begin position="37"/>
        <end position="108"/>
    </location>
</feature>
<feature type="signal peptide" evidence="2">
    <location>
        <begin position="1"/>
        <end position="26"/>
    </location>
</feature>
<dbReference type="EMBL" id="BORT01000039">
    <property type="protein sequence ID" value="GIO50885.1"/>
    <property type="molecule type" value="Genomic_DNA"/>
</dbReference>
<evidence type="ECO:0000256" key="1">
    <source>
        <dbReference type="SAM" id="MobiDB-lite"/>
    </source>
</evidence>
<gene>
    <name evidence="4" type="ORF">J34TS1_56500</name>
</gene>
<dbReference type="Proteomes" id="UP000682811">
    <property type="component" value="Unassembled WGS sequence"/>
</dbReference>
<organism evidence="4 5">
    <name type="scientific">Paenibacillus azoreducens</name>
    <dbReference type="NCBI Taxonomy" id="116718"/>
    <lineage>
        <taxon>Bacteria</taxon>
        <taxon>Bacillati</taxon>
        <taxon>Bacillota</taxon>
        <taxon>Bacilli</taxon>
        <taxon>Bacillales</taxon>
        <taxon>Paenibacillaceae</taxon>
        <taxon>Paenibacillus</taxon>
    </lineage>
</organism>
<feature type="domain" description="F5/8 type C" evidence="3">
    <location>
        <begin position="793"/>
        <end position="935"/>
    </location>
</feature>
<keyword evidence="5" id="KW-1185">Reference proteome</keyword>
<dbReference type="Pfam" id="PF16147">
    <property type="entry name" value="DUF4855"/>
    <property type="match status" value="1"/>
</dbReference>
<dbReference type="RefSeq" id="WP_212980973.1">
    <property type="nucleotide sequence ID" value="NZ_AP025343.1"/>
</dbReference>
<sequence>MKSNKKWGSVLMAAVLLMAPVSAVQAKSPVSAVSITQTGDADQVGGNEMENPQALPDQPTDAGEPTAEQLTAEQQAEDQSKNEGKPGADQAKQTPDANQQAASAAGDQTEFRNLASGLPYEWSEQPDASHPDDGYKLTDGKYGALDMNDPAWVGHVRGKAREVVFDLGEEKSIAKITAHFFQDYPTNSILVPLEVSMYVSDDKENWGLLSHNATQLLWGSGPPRQETFTWDGSRDGINGGKTDGKLAYARYVKVIFTMHQELWEYIDEIEIMGTDGKADGAVTVPTEQPHFLEPGEATAGIRNLNLLYNGQYANGLGDWSKERIIPNISYINKDGEPTDWLFDGILYLGLASPAGRDFGLGQTNLEDWKWYLDKTFAATGDMQNLNEATKEVGTKLNQPDYKEKVVLMIPNPGGSLTDFGDVDGTGSLNFNESVVGRDKALENRGKAVQWWLDQVQQRWQAANYSNLQLVGMYWLPEQIDVGETGPDDARMVTEKVHAMNLKVFWIPHSLAYKMYMWKDVGMDAAAYQPNYFFGGMDVDRLEDAANNAKRYGMGNEVEFDDRMLTDNVFRERFIDYLNSGATTGLMQNGFRAYYQGNNAVYNLGVSKDPSLRLMYDWLYQYLNGTYVAHNSPAPEADIFVNGQTLNGDMDIPDTETLQITWKIKDDDGSGLAKVTVLIDGNPYTEGTPIDLAGKPGKHQLAITVAAAQSKTTTYIIKAVATADTMKAHVSKFAEQNQFTTAEAPRSLNNYLELMKRYEGTAAAQFDKYLKGFNVKLDQLSTDHIISDTAYAALNEEIYSLVGNLAENKPATASSVEGSLERLAPKNAVDGFSSTRWSSGYVDDTWFQVDLGESKEFDTVRIDWENARAKTYKLLVSDDNQNWTSVIKDNDGIITAYSGKETVHFDPVKARYVKFQGVQRNTEYGYSFYEFGVYLLSGGGIVTPIDGVQAAADTDAGKLTINGLVMNGSQSKVNLKVLNSKGKVLYEGQTISSETGRFQFTIKLTGNLKGTNDAYLSMDGMSAPVKFTFEYKPQ</sequence>
<dbReference type="SUPFAM" id="SSF49785">
    <property type="entry name" value="Galactose-binding domain-like"/>
    <property type="match status" value="2"/>
</dbReference>
<dbReference type="AlphaFoldDB" id="A0A919YK99"/>
<reference evidence="4 5" key="1">
    <citation type="submission" date="2021-03" db="EMBL/GenBank/DDBJ databases">
        <title>Antimicrobial resistance genes in bacteria isolated from Japanese honey, and their potential for conferring macrolide and lincosamide resistance in the American foulbrood pathogen Paenibacillus larvae.</title>
        <authorList>
            <person name="Okamoto M."/>
            <person name="Kumagai M."/>
            <person name="Kanamori H."/>
            <person name="Takamatsu D."/>
        </authorList>
    </citation>
    <scope>NUCLEOTIDE SEQUENCE [LARGE SCALE GENOMIC DNA]</scope>
    <source>
        <strain evidence="4 5">J34TS1</strain>
    </source>
</reference>
<evidence type="ECO:0000256" key="2">
    <source>
        <dbReference type="SAM" id="SignalP"/>
    </source>
</evidence>
<evidence type="ECO:0000259" key="3">
    <source>
        <dbReference type="PROSITE" id="PS50022"/>
    </source>
</evidence>
<accession>A0A919YK99</accession>
<dbReference type="InterPro" id="IPR000421">
    <property type="entry name" value="FA58C"/>
</dbReference>
<dbReference type="Pfam" id="PF22888">
    <property type="entry name" value="FIMAH"/>
    <property type="match status" value="1"/>
</dbReference>
<evidence type="ECO:0000313" key="5">
    <source>
        <dbReference type="Proteomes" id="UP000682811"/>
    </source>
</evidence>
<dbReference type="Gene3D" id="2.60.120.260">
    <property type="entry name" value="Galactose-binding domain-like"/>
    <property type="match status" value="2"/>
</dbReference>